<reference evidence="2" key="2">
    <citation type="journal article" date="2015" name="Fish Shellfish Immunol.">
        <title>Early steps in the European eel (Anguilla anguilla)-Vibrio vulnificus interaction in the gills: Role of the RtxA13 toxin.</title>
        <authorList>
            <person name="Callol A."/>
            <person name="Pajuelo D."/>
            <person name="Ebbesson L."/>
            <person name="Teles M."/>
            <person name="MacKenzie S."/>
            <person name="Amaro C."/>
        </authorList>
    </citation>
    <scope>NUCLEOTIDE SEQUENCE</scope>
</reference>
<dbReference type="AlphaFoldDB" id="A0A0E9WYD0"/>
<dbReference type="EMBL" id="GBXM01013243">
    <property type="protein sequence ID" value="JAH95334.1"/>
    <property type="molecule type" value="Transcribed_RNA"/>
</dbReference>
<keyword evidence="1" id="KW-0472">Membrane</keyword>
<feature type="transmembrane region" description="Helical" evidence="1">
    <location>
        <begin position="12"/>
        <end position="45"/>
    </location>
</feature>
<organism evidence="2">
    <name type="scientific">Anguilla anguilla</name>
    <name type="common">European freshwater eel</name>
    <name type="synonym">Muraena anguilla</name>
    <dbReference type="NCBI Taxonomy" id="7936"/>
    <lineage>
        <taxon>Eukaryota</taxon>
        <taxon>Metazoa</taxon>
        <taxon>Chordata</taxon>
        <taxon>Craniata</taxon>
        <taxon>Vertebrata</taxon>
        <taxon>Euteleostomi</taxon>
        <taxon>Actinopterygii</taxon>
        <taxon>Neopterygii</taxon>
        <taxon>Teleostei</taxon>
        <taxon>Anguilliformes</taxon>
        <taxon>Anguillidae</taxon>
        <taxon>Anguilla</taxon>
    </lineage>
</organism>
<keyword evidence="1" id="KW-0812">Transmembrane</keyword>
<protein>
    <submittedName>
        <fullName evidence="2">Uncharacterized protein</fullName>
    </submittedName>
</protein>
<evidence type="ECO:0000256" key="1">
    <source>
        <dbReference type="SAM" id="Phobius"/>
    </source>
</evidence>
<reference evidence="2" key="1">
    <citation type="submission" date="2014-11" db="EMBL/GenBank/DDBJ databases">
        <authorList>
            <person name="Amaro Gonzalez C."/>
        </authorList>
    </citation>
    <scope>NUCLEOTIDE SEQUENCE</scope>
</reference>
<evidence type="ECO:0000313" key="2">
    <source>
        <dbReference type="EMBL" id="JAH95334.1"/>
    </source>
</evidence>
<keyword evidence="1" id="KW-1133">Transmembrane helix</keyword>
<sequence>MYKESRNSFSQLTVCVCVCVHVSVCVCMLVCLSVCLSVCVCVWVQSHLGGLRYECISAMCTFADQPVIFVRSRGTGRTAFL</sequence>
<accession>A0A0E9WYD0</accession>
<proteinExistence type="predicted"/>
<name>A0A0E9WYD0_ANGAN</name>